<evidence type="ECO:0000313" key="2">
    <source>
        <dbReference type="Proteomes" id="UP000501466"/>
    </source>
</evidence>
<dbReference type="EMBL" id="AP021888">
    <property type="protein sequence ID" value="BBP44458.1"/>
    <property type="molecule type" value="Genomic_DNA"/>
</dbReference>
<dbReference type="Proteomes" id="UP000501466">
    <property type="component" value="Chromosome"/>
</dbReference>
<dbReference type="AlphaFoldDB" id="A0A6F8PR03"/>
<evidence type="ECO:0008006" key="3">
    <source>
        <dbReference type="Google" id="ProtNLM"/>
    </source>
</evidence>
<protein>
    <recommendedName>
        <fullName evidence="3">YbjN domain-containing protein</fullName>
    </recommendedName>
</protein>
<proteinExistence type="predicted"/>
<evidence type="ECO:0000313" key="1">
    <source>
        <dbReference type="EMBL" id="BBP44458.1"/>
    </source>
</evidence>
<dbReference type="KEGG" id="tzo:THMIRHAT_22040"/>
<gene>
    <name evidence="1" type="ORF">THMIRHAT_22040</name>
</gene>
<sequence length="190" mass="21546">MAISLADVQAHMDGLSWKYKSNPKDGSKTDGHLVTGFPTETYQDKDGDNYLSIAIAVDENGERIRFMTPALYNCKHPQYRKAFFEVAMSKALSLKLCHFDYDHSDGEIRMINEIPIEDGSFTAKQLERIIRAMVRLADNNHEDLYAAITTGALPMLDYKTDIAHEVSQMSTDDQLELLVEIKKRRRGAQS</sequence>
<organism evidence="1 2">
    <name type="scientific">Thiosulfativibrio zosterae</name>
    <dbReference type="NCBI Taxonomy" id="2675053"/>
    <lineage>
        <taxon>Bacteria</taxon>
        <taxon>Pseudomonadati</taxon>
        <taxon>Pseudomonadota</taxon>
        <taxon>Gammaproteobacteria</taxon>
        <taxon>Thiotrichales</taxon>
        <taxon>Piscirickettsiaceae</taxon>
        <taxon>Thiosulfativibrio</taxon>
    </lineage>
</organism>
<reference evidence="2" key="1">
    <citation type="submission" date="2019-11" db="EMBL/GenBank/DDBJ databases">
        <title>Isolation and characterization of two novel species in the genus Thiomicrorhabdus.</title>
        <authorList>
            <person name="Mochizuki J."/>
            <person name="Kojima H."/>
            <person name="Fukui M."/>
        </authorList>
    </citation>
    <scope>NUCLEOTIDE SEQUENCE [LARGE SCALE GENOMIC DNA]</scope>
    <source>
        <strain evidence="2">AkT22</strain>
    </source>
</reference>
<keyword evidence="2" id="KW-1185">Reference proteome</keyword>
<dbReference type="RefSeq" id="WP_173292172.1">
    <property type="nucleotide sequence ID" value="NZ_AP021888.1"/>
</dbReference>
<accession>A0A6F8PR03</accession>
<name>A0A6F8PR03_9GAMM</name>